<keyword evidence="9" id="KW-1185">Reference proteome</keyword>
<dbReference type="Gene3D" id="2.40.10.10">
    <property type="entry name" value="Trypsin-like serine proteases"/>
    <property type="match status" value="1"/>
</dbReference>
<dbReference type="InterPro" id="IPR050430">
    <property type="entry name" value="Peptidase_S1"/>
</dbReference>
<evidence type="ECO:0000313" key="8">
    <source>
        <dbReference type="EnsemblMetazoa" id="KAF7488539.1"/>
    </source>
</evidence>
<evidence type="ECO:0000313" key="7">
    <source>
        <dbReference type="EMBL" id="KAF7488539.1"/>
    </source>
</evidence>
<dbReference type="PROSITE" id="PS50240">
    <property type="entry name" value="TRYPSIN_DOM"/>
    <property type="match status" value="1"/>
</dbReference>
<dbReference type="InterPro" id="IPR043504">
    <property type="entry name" value="Peptidase_S1_PA_chymotrypsin"/>
</dbReference>
<dbReference type="Proteomes" id="UP000070412">
    <property type="component" value="Unassembled WGS sequence"/>
</dbReference>
<dbReference type="SMART" id="SM00020">
    <property type="entry name" value="Tryp_SPc"/>
    <property type="match status" value="1"/>
</dbReference>
<accession>A0A834R2S0</accession>
<dbReference type="CDD" id="cd00190">
    <property type="entry name" value="Tryp_SPc"/>
    <property type="match status" value="1"/>
</dbReference>
<dbReference type="PANTHER" id="PTHR24276:SF98">
    <property type="entry name" value="FI18310P1-RELATED"/>
    <property type="match status" value="1"/>
</dbReference>
<reference evidence="7" key="2">
    <citation type="submission" date="2020-01" db="EMBL/GenBank/DDBJ databases">
        <authorList>
            <person name="Korhonen P.K.K."/>
            <person name="Guangxu M.G."/>
            <person name="Wang T.W."/>
            <person name="Stroehlein A.J.S."/>
            <person name="Young N.D."/>
            <person name="Ang C.-S.A."/>
            <person name="Fernando D.W.F."/>
            <person name="Lu H.L."/>
            <person name="Taylor S.T."/>
            <person name="Ehtesham M.E.M."/>
            <person name="Najaraj S.H.N."/>
            <person name="Harsha G.H.G."/>
            <person name="Madugundu A.M."/>
            <person name="Renuse S.R."/>
            <person name="Holt D.H."/>
            <person name="Pandey A.P."/>
            <person name="Papenfuss A.P."/>
            <person name="Gasser R.B.G."/>
            <person name="Fischer K.F."/>
        </authorList>
    </citation>
    <scope>NUCLEOTIDE SEQUENCE</scope>
    <source>
        <strain evidence="7">SSS_KF_BRIS2020</strain>
    </source>
</reference>
<dbReference type="Pfam" id="PF00089">
    <property type="entry name" value="Trypsin"/>
    <property type="match status" value="1"/>
</dbReference>
<keyword evidence="3" id="KW-0720">Serine protease</keyword>
<keyword evidence="5" id="KW-0732">Signal</keyword>
<evidence type="ECO:0000256" key="2">
    <source>
        <dbReference type="ARBA" id="ARBA00022801"/>
    </source>
</evidence>
<evidence type="ECO:0000259" key="6">
    <source>
        <dbReference type="PROSITE" id="PS50240"/>
    </source>
</evidence>
<organism evidence="7">
    <name type="scientific">Sarcoptes scabiei</name>
    <name type="common">Itch mite</name>
    <name type="synonym">Acarus scabiei</name>
    <dbReference type="NCBI Taxonomy" id="52283"/>
    <lineage>
        <taxon>Eukaryota</taxon>
        <taxon>Metazoa</taxon>
        <taxon>Ecdysozoa</taxon>
        <taxon>Arthropoda</taxon>
        <taxon>Chelicerata</taxon>
        <taxon>Arachnida</taxon>
        <taxon>Acari</taxon>
        <taxon>Acariformes</taxon>
        <taxon>Sarcoptiformes</taxon>
        <taxon>Astigmata</taxon>
        <taxon>Psoroptidia</taxon>
        <taxon>Sarcoptoidea</taxon>
        <taxon>Sarcoptidae</taxon>
        <taxon>Sarcoptinae</taxon>
        <taxon>Sarcoptes</taxon>
    </lineage>
</organism>
<proteinExistence type="predicted"/>
<sequence>MFSHSSQFFLIFVSLAIVILDSPALAIIGGKQSEITKEPWTVELIIGHNQYCGGSILKENFVLTAAKCVYDVDISKVRIHYGATYFVQAGEFVWGKKVFYDGFDNKTSQNNIAVVQTRDSMRLDQITSKSIELTDPLNDPRAGTEVLVSGWGDLGSESPVQSFHLMDANFTVVDRDECGKKLPDKGISTREFCAGGNGVAVSTGDEGDPAVQDSKLVGVASYGNGKDLPSVFTRVGFFVNWIKIILETN</sequence>
<dbReference type="FunFam" id="2.40.10.10:FF:000068">
    <property type="entry name" value="transmembrane protease serine 2"/>
    <property type="match status" value="1"/>
</dbReference>
<keyword evidence="1" id="KW-0645">Protease</keyword>
<keyword evidence="2" id="KW-0378">Hydrolase</keyword>
<evidence type="ECO:0000256" key="3">
    <source>
        <dbReference type="ARBA" id="ARBA00022825"/>
    </source>
</evidence>
<feature type="chain" id="PRO_5038316052" evidence="5">
    <location>
        <begin position="27"/>
        <end position="249"/>
    </location>
</feature>
<dbReference type="GO" id="GO:0006508">
    <property type="term" value="P:proteolysis"/>
    <property type="evidence" value="ECO:0007669"/>
    <property type="project" value="UniProtKB-KW"/>
</dbReference>
<dbReference type="InterPro" id="IPR001254">
    <property type="entry name" value="Trypsin_dom"/>
</dbReference>
<dbReference type="OrthoDB" id="6432550at2759"/>
<dbReference type="InterPro" id="IPR009003">
    <property type="entry name" value="Peptidase_S1_PA"/>
</dbReference>
<feature type="domain" description="Peptidase S1" evidence="6">
    <location>
        <begin position="27"/>
        <end position="247"/>
    </location>
</feature>
<dbReference type="EMBL" id="WVUK01000066">
    <property type="protein sequence ID" value="KAF7488539.1"/>
    <property type="molecule type" value="Genomic_DNA"/>
</dbReference>
<feature type="signal peptide" evidence="5">
    <location>
        <begin position="1"/>
        <end position="26"/>
    </location>
</feature>
<dbReference type="PANTHER" id="PTHR24276">
    <property type="entry name" value="POLYSERASE-RELATED"/>
    <property type="match status" value="1"/>
</dbReference>
<evidence type="ECO:0000256" key="5">
    <source>
        <dbReference type="SAM" id="SignalP"/>
    </source>
</evidence>
<protein>
    <submittedName>
        <fullName evidence="7">Mite allergen Eur m 3</fullName>
    </submittedName>
</protein>
<evidence type="ECO:0000256" key="4">
    <source>
        <dbReference type="ARBA" id="ARBA00023157"/>
    </source>
</evidence>
<dbReference type="GO" id="GO:0004252">
    <property type="term" value="F:serine-type endopeptidase activity"/>
    <property type="evidence" value="ECO:0007669"/>
    <property type="project" value="InterPro"/>
</dbReference>
<dbReference type="EnsemblMetazoa" id="SSS_3517s_mrna">
    <property type="protein sequence ID" value="KAF7488539.1"/>
    <property type="gene ID" value="SSS_3517"/>
</dbReference>
<keyword evidence="4" id="KW-1015">Disulfide bond</keyword>
<gene>
    <name evidence="7" type="ORF">SSS_3517</name>
</gene>
<dbReference type="SUPFAM" id="SSF50494">
    <property type="entry name" value="Trypsin-like serine proteases"/>
    <property type="match status" value="1"/>
</dbReference>
<evidence type="ECO:0000313" key="9">
    <source>
        <dbReference type="Proteomes" id="UP000070412"/>
    </source>
</evidence>
<evidence type="ECO:0000256" key="1">
    <source>
        <dbReference type="ARBA" id="ARBA00022670"/>
    </source>
</evidence>
<dbReference type="AlphaFoldDB" id="A0A834R2S0"/>
<reference evidence="8" key="3">
    <citation type="submission" date="2022-06" db="UniProtKB">
        <authorList>
            <consortium name="EnsemblMetazoa"/>
        </authorList>
    </citation>
    <scope>IDENTIFICATION</scope>
</reference>
<reference evidence="9" key="1">
    <citation type="journal article" date="2020" name="PLoS Negl. Trop. Dis.">
        <title>High-quality nuclear genome for Sarcoptes scabiei-A critical resource for a neglected parasite.</title>
        <authorList>
            <person name="Korhonen P.K."/>
            <person name="Gasser R.B."/>
            <person name="Ma G."/>
            <person name="Wang T."/>
            <person name="Stroehlein A.J."/>
            <person name="Young N.D."/>
            <person name="Ang C.S."/>
            <person name="Fernando D.D."/>
            <person name="Lu H.C."/>
            <person name="Taylor S."/>
            <person name="Reynolds S.L."/>
            <person name="Mofiz E."/>
            <person name="Najaraj S.H."/>
            <person name="Gowda H."/>
            <person name="Madugundu A."/>
            <person name="Renuse S."/>
            <person name="Holt D."/>
            <person name="Pandey A."/>
            <person name="Papenfuss A.T."/>
            <person name="Fischer K."/>
        </authorList>
    </citation>
    <scope>NUCLEOTIDE SEQUENCE [LARGE SCALE GENOMIC DNA]</scope>
</reference>
<name>A0A834R2S0_SARSC</name>